<evidence type="ECO:0000256" key="2">
    <source>
        <dbReference type="ARBA" id="ARBA00022448"/>
    </source>
</evidence>
<keyword evidence="12" id="KW-1185">Reference proteome</keyword>
<comment type="caution">
    <text evidence="11">The sequence shown here is derived from an EMBL/GenBank/DDBJ whole genome shotgun (WGS) entry which is preliminary data.</text>
</comment>
<dbReference type="PANTHER" id="PTHR35011">
    <property type="entry name" value="2,3-DIKETO-L-GULONATE TRAP TRANSPORTER SMALL PERMEASE PROTEIN YIAM"/>
    <property type="match status" value="1"/>
</dbReference>
<dbReference type="Proteomes" id="UP001523566">
    <property type="component" value="Unassembled WGS sequence"/>
</dbReference>
<keyword evidence="2" id="KW-0813">Transport</keyword>
<keyword evidence="5 9" id="KW-0812">Transmembrane</keyword>
<feature type="transmembrane region" description="Helical" evidence="9">
    <location>
        <begin position="12"/>
        <end position="33"/>
    </location>
</feature>
<keyword evidence="4" id="KW-0997">Cell inner membrane</keyword>
<evidence type="ECO:0000256" key="9">
    <source>
        <dbReference type="SAM" id="Phobius"/>
    </source>
</evidence>
<keyword evidence="3" id="KW-1003">Cell membrane</keyword>
<dbReference type="InterPro" id="IPR007387">
    <property type="entry name" value="TRAP_DctQ"/>
</dbReference>
<feature type="transmembrane region" description="Helical" evidence="9">
    <location>
        <begin position="96"/>
        <end position="117"/>
    </location>
</feature>
<comment type="similarity">
    <text evidence="8">Belongs to the TRAP transporter small permease family.</text>
</comment>
<dbReference type="EMBL" id="JAMZFW010000014">
    <property type="protein sequence ID" value="MCP1102790.1"/>
    <property type="molecule type" value="Genomic_DNA"/>
</dbReference>
<comment type="subcellular location">
    <subcellularLocation>
        <location evidence="1">Cell inner membrane</location>
        <topology evidence="1">Multi-pass membrane protein</topology>
    </subcellularLocation>
</comment>
<sequence>MEKVKQIFSKLQNVVNAIIAIILIAIMIIIFVQTFTRYVIFYSIPWSEEASRYLFVAMILLGINIGISQDMLVCIDIIDNFLSDKAKKAFEIGRQVIALIISAIFFYSTFGMLRIGGYQLSPALRIPMSIMYGIICLGFGLAMVSGIIKLVDVIKTKPEQIEKGGKA</sequence>
<evidence type="ECO:0000256" key="8">
    <source>
        <dbReference type="ARBA" id="ARBA00038436"/>
    </source>
</evidence>
<evidence type="ECO:0000256" key="6">
    <source>
        <dbReference type="ARBA" id="ARBA00022989"/>
    </source>
</evidence>
<gene>
    <name evidence="11" type="ORF">NK125_10210</name>
</gene>
<feature type="transmembrane region" description="Helical" evidence="9">
    <location>
        <begin position="129"/>
        <end position="151"/>
    </location>
</feature>
<keyword evidence="7 9" id="KW-0472">Membrane</keyword>
<dbReference type="RefSeq" id="WP_262066577.1">
    <property type="nucleotide sequence ID" value="NZ_JAMXOD010000014.1"/>
</dbReference>
<dbReference type="PANTHER" id="PTHR35011:SF2">
    <property type="entry name" value="2,3-DIKETO-L-GULONATE TRAP TRANSPORTER SMALL PERMEASE PROTEIN YIAM"/>
    <property type="match status" value="1"/>
</dbReference>
<evidence type="ECO:0000256" key="5">
    <source>
        <dbReference type="ARBA" id="ARBA00022692"/>
    </source>
</evidence>
<evidence type="ECO:0000313" key="11">
    <source>
        <dbReference type="EMBL" id="MCP1102790.1"/>
    </source>
</evidence>
<feature type="transmembrane region" description="Helical" evidence="9">
    <location>
        <begin position="53"/>
        <end position="75"/>
    </location>
</feature>
<dbReference type="InterPro" id="IPR055348">
    <property type="entry name" value="DctQ"/>
</dbReference>
<name>A0ABT1EAC9_9FIRM</name>
<protein>
    <submittedName>
        <fullName evidence="11">TRAP transporter small permease</fullName>
    </submittedName>
</protein>
<evidence type="ECO:0000259" key="10">
    <source>
        <dbReference type="Pfam" id="PF04290"/>
    </source>
</evidence>
<proteinExistence type="inferred from homology"/>
<evidence type="ECO:0000256" key="1">
    <source>
        <dbReference type="ARBA" id="ARBA00004429"/>
    </source>
</evidence>
<reference evidence="11 12" key="1">
    <citation type="journal article" date="2022" name="Genome Biol. Evol.">
        <title>Host diet, physiology and behaviors set the stage for Lachnospiraceae cladogenesis.</title>
        <authorList>
            <person name="Vera-Ponce De Leon A."/>
            <person name="Schneider M."/>
            <person name="Jahnes B.C."/>
            <person name="Sadowski V."/>
            <person name="Camuy-Velez L.A."/>
            <person name="Duan J."/>
            <person name="Sabree Z.L."/>
        </authorList>
    </citation>
    <scope>NUCLEOTIDE SEQUENCE [LARGE SCALE GENOMIC DNA]</scope>
    <source>
        <strain evidence="11 12">PAL113</strain>
    </source>
</reference>
<keyword evidence="6 9" id="KW-1133">Transmembrane helix</keyword>
<accession>A0ABT1EAC9</accession>
<evidence type="ECO:0000256" key="7">
    <source>
        <dbReference type="ARBA" id="ARBA00023136"/>
    </source>
</evidence>
<dbReference type="Pfam" id="PF04290">
    <property type="entry name" value="DctQ"/>
    <property type="match status" value="1"/>
</dbReference>
<organism evidence="11 12">
    <name type="scientific">Aequitasia blattaphilus</name>
    <dbReference type="NCBI Taxonomy" id="2949332"/>
    <lineage>
        <taxon>Bacteria</taxon>
        <taxon>Bacillati</taxon>
        <taxon>Bacillota</taxon>
        <taxon>Clostridia</taxon>
        <taxon>Lachnospirales</taxon>
        <taxon>Lachnospiraceae</taxon>
        <taxon>Aequitasia</taxon>
    </lineage>
</organism>
<evidence type="ECO:0000256" key="4">
    <source>
        <dbReference type="ARBA" id="ARBA00022519"/>
    </source>
</evidence>
<evidence type="ECO:0000313" key="12">
    <source>
        <dbReference type="Proteomes" id="UP001523566"/>
    </source>
</evidence>
<feature type="domain" description="Tripartite ATP-independent periplasmic transporters DctQ component" evidence="10">
    <location>
        <begin position="26"/>
        <end position="155"/>
    </location>
</feature>
<evidence type="ECO:0000256" key="3">
    <source>
        <dbReference type="ARBA" id="ARBA00022475"/>
    </source>
</evidence>